<dbReference type="EMBL" id="AUPC02000162">
    <property type="protein sequence ID" value="POG67930.1"/>
    <property type="molecule type" value="Genomic_DNA"/>
</dbReference>
<protein>
    <submittedName>
        <fullName evidence="2">Uncharacterized protein</fullName>
    </submittedName>
</protein>
<evidence type="ECO:0000313" key="3">
    <source>
        <dbReference type="Proteomes" id="UP000018888"/>
    </source>
</evidence>
<proteinExistence type="predicted"/>
<organism evidence="2 3">
    <name type="scientific">Rhizophagus irregularis (strain DAOM 181602 / DAOM 197198 / MUCL 43194)</name>
    <name type="common">Arbuscular mycorrhizal fungus</name>
    <name type="synonym">Glomus intraradices</name>
    <dbReference type="NCBI Taxonomy" id="747089"/>
    <lineage>
        <taxon>Eukaryota</taxon>
        <taxon>Fungi</taxon>
        <taxon>Fungi incertae sedis</taxon>
        <taxon>Mucoromycota</taxon>
        <taxon>Glomeromycotina</taxon>
        <taxon>Glomeromycetes</taxon>
        <taxon>Glomerales</taxon>
        <taxon>Glomeraceae</taxon>
        <taxon>Rhizophagus</taxon>
    </lineage>
</organism>
<keyword evidence="3" id="KW-1185">Reference proteome</keyword>
<feature type="transmembrane region" description="Helical" evidence="1">
    <location>
        <begin position="6"/>
        <end position="25"/>
    </location>
</feature>
<keyword evidence="1" id="KW-1133">Transmembrane helix</keyword>
<keyword evidence="1" id="KW-0472">Membrane</keyword>
<evidence type="ECO:0000256" key="1">
    <source>
        <dbReference type="SAM" id="Phobius"/>
    </source>
</evidence>
<dbReference type="AlphaFoldDB" id="A0A2P4PRE8"/>
<reference evidence="2 3" key="1">
    <citation type="journal article" date="2013" name="Proc. Natl. Acad. Sci. U.S.A.">
        <title>Genome of an arbuscular mycorrhizal fungus provides insight into the oldest plant symbiosis.</title>
        <authorList>
            <person name="Tisserant E."/>
            <person name="Malbreil M."/>
            <person name="Kuo A."/>
            <person name="Kohler A."/>
            <person name="Symeonidi A."/>
            <person name="Balestrini R."/>
            <person name="Charron P."/>
            <person name="Duensing N."/>
            <person name="Frei Dit Frey N."/>
            <person name="Gianinazzi-Pearson V."/>
            <person name="Gilbert L.B."/>
            <person name="Handa Y."/>
            <person name="Herr J.R."/>
            <person name="Hijri M."/>
            <person name="Koul R."/>
            <person name="Kawaguchi M."/>
            <person name="Krajinski F."/>
            <person name="Lammers P.J."/>
            <person name="Masclaux F.G."/>
            <person name="Murat C."/>
            <person name="Morin E."/>
            <person name="Ndikumana S."/>
            <person name="Pagni M."/>
            <person name="Petitpierre D."/>
            <person name="Requena N."/>
            <person name="Rosikiewicz P."/>
            <person name="Riley R."/>
            <person name="Saito K."/>
            <person name="San Clemente H."/>
            <person name="Shapiro H."/>
            <person name="van Tuinen D."/>
            <person name="Becard G."/>
            <person name="Bonfante P."/>
            <person name="Paszkowski U."/>
            <person name="Shachar-Hill Y.Y."/>
            <person name="Tuskan G.A."/>
            <person name="Young P.W."/>
            <person name="Sanders I.R."/>
            <person name="Henrissat B."/>
            <person name="Rensing S.A."/>
            <person name="Grigoriev I.V."/>
            <person name="Corradi N."/>
            <person name="Roux C."/>
            <person name="Martin F."/>
        </authorList>
    </citation>
    <scope>NUCLEOTIDE SEQUENCE [LARGE SCALE GENOMIC DNA]</scope>
    <source>
        <strain evidence="2 3">DAOM 197198</strain>
    </source>
</reference>
<sequence length="70" mass="8595">MTWNWQVLYHLLLWGLPVWYVSRFFGRGILSRLPRIFFQLCNSNLKFNIFSITPDIFNIMSSIFRQQYLF</sequence>
<name>A0A2P4PRE8_RHIID</name>
<comment type="caution">
    <text evidence="2">The sequence shown here is derived from an EMBL/GenBank/DDBJ whole genome shotgun (WGS) entry which is preliminary data.</text>
</comment>
<reference evidence="2 3" key="2">
    <citation type="journal article" date="2018" name="New Phytol.">
        <title>High intraspecific genome diversity in the model arbuscular mycorrhizal symbiont Rhizophagus irregularis.</title>
        <authorList>
            <person name="Chen E.C.H."/>
            <person name="Morin E."/>
            <person name="Beaudet D."/>
            <person name="Noel J."/>
            <person name="Yildirir G."/>
            <person name="Ndikumana S."/>
            <person name="Charron P."/>
            <person name="St-Onge C."/>
            <person name="Giorgi J."/>
            <person name="Kruger M."/>
            <person name="Marton T."/>
            <person name="Ropars J."/>
            <person name="Grigoriev I.V."/>
            <person name="Hainaut M."/>
            <person name="Henrissat B."/>
            <person name="Roux C."/>
            <person name="Martin F."/>
            <person name="Corradi N."/>
        </authorList>
    </citation>
    <scope>NUCLEOTIDE SEQUENCE [LARGE SCALE GENOMIC DNA]</scope>
    <source>
        <strain evidence="2 3">DAOM 197198</strain>
    </source>
</reference>
<evidence type="ECO:0000313" key="2">
    <source>
        <dbReference type="EMBL" id="POG67930.1"/>
    </source>
</evidence>
<gene>
    <name evidence="2" type="ORF">GLOIN_2v1642614</name>
</gene>
<accession>A0A2P4PRE8</accession>
<keyword evidence="1" id="KW-0812">Transmembrane</keyword>
<dbReference type="Proteomes" id="UP000018888">
    <property type="component" value="Unassembled WGS sequence"/>
</dbReference>